<gene>
    <name evidence="2" type="ORF">PCOR1329_LOCUS58950</name>
</gene>
<proteinExistence type="predicted"/>
<feature type="region of interest" description="Disordered" evidence="1">
    <location>
        <begin position="102"/>
        <end position="139"/>
    </location>
</feature>
<feature type="region of interest" description="Disordered" evidence="1">
    <location>
        <begin position="1"/>
        <end position="32"/>
    </location>
</feature>
<name>A0ABN9VL13_9DINO</name>
<dbReference type="Proteomes" id="UP001189429">
    <property type="component" value="Unassembled WGS sequence"/>
</dbReference>
<keyword evidence="3" id="KW-1185">Reference proteome</keyword>
<evidence type="ECO:0000313" key="2">
    <source>
        <dbReference type="EMBL" id="CAK0873867.1"/>
    </source>
</evidence>
<comment type="caution">
    <text evidence="2">The sequence shown here is derived from an EMBL/GenBank/DDBJ whole genome shotgun (WGS) entry which is preliminary data.</text>
</comment>
<organism evidence="2 3">
    <name type="scientific">Prorocentrum cordatum</name>
    <dbReference type="NCBI Taxonomy" id="2364126"/>
    <lineage>
        <taxon>Eukaryota</taxon>
        <taxon>Sar</taxon>
        <taxon>Alveolata</taxon>
        <taxon>Dinophyceae</taxon>
        <taxon>Prorocentrales</taxon>
        <taxon>Prorocentraceae</taxon>
        <taxon>Prorocentrum</taxon>
    </lineage>
</organism>
<protein>
    <submittedName>
        <fullName evidence="2">Uncharacterized protein</fullName>
    </submittedName>
</protein>
<evidence type="ECO:0000313" key="3">
    <source>
        <dbReference type="Proteomes" id="UP001189429"/>
    </source>
</evidence>
<feature type="compositionally biased region" description="Acidic residues" evidence="1">
    <location>
        <begin position="321"/>
        <end position="332"/>
    </location>
</feature>
<feature type="region of interest" description="Disordered" evidence="1">
    <location>
        <begin position="276"/>
        <end position="332"/>
    </location>
</feature>
<reference evidence="2" key="1">
    <citation type="submission" date="2023-10" db="EMBL/GenBank/DDBJ databases">
        <authorList>
            <person name="Chen Y."/>
            <person name="Shah S."/>
            <person name="Dougan E. K."/>
            <person name="Thang M."/>
            <person name="Chan C."/>
        </authorList>
    </citation>
    <scope>NUCLEOTIDE SEQUENCE [LARGE SCALE GENOMIC DNA]</scope>
</reference>
<dbReference type="EMBL" id="CAUYUJ010017330">
    <property type="protein sequence ID" value="CAK0873867.1"/>
    <property type="molecule type" value="Genomic_DNA"/>
</dbReference>
<accession>A0ABN9VL13</accession>
<evidence type="ECO:0000256" key="1">
    <source>
        <dbReference type="SAM" id="MobiDB-lite"/>
    </source>
</evidence>
<sequence>MAARAPLEGAGLGTMAAGRRPRRPSEALWGPQRERRAAQRWAALSRERLVERQASELAELRGLASAPPSVLRRLALVAPVLIAQEYGGPLEEERILERNAGRHARALPRPGAPRAAWRRAQRGLRPPCPRSAVAASSAKGGPRAVGADAIHVADIQAGLLAEADAQLSGGALPPPPGVWLVADPLAGARAFREGFDAGWRLAGTAFGAPRGGDGVVLQEQRVPSSSFRGVWEVCSDGACGGGQAAPAARAEPGPPCEGVWKAGAAMEEGGRAALHGPRRAIDGVQGGTAGERAPRPPLLLESLAGPGSDDGFVGGGLDGPVDGDADGDAACP</sequence>